<feature type="modified residue" description="N6-(pyridoxal phosphate)lysine" evidence="5">
    <location>
        <position position="198"/>
    </location>
</feature>
<dbReference type="EMBL" id="CP159510">
    <property type="protein sequence ID" value="XCJ15744.1"/>
    <property type="molecule type" value="Genomic_DNA"/>
</dbReference>
<protein>
    <submittedName>
        <fullName evidence="9">Alanine--glyoxylate aminotransferase family protein</fullName>
    </submittedName>
</protein>
<accession>A0AAU8IBX9</accession>
<evidence type="ECO:0000256" key="5">
    <source>
        <dbReference type="PIRSR" id="PIRSR000524-50"/>
    </source>
</evidence>
<evidence type="ECO:0000313" key="9">
    <source>
        <dbReference type="EMBL" id="XCJ15744.1"/>
    </source>
</evidence>
<evidence type="ECO:0000256" key="6">
    <source>
        <dbReference type="RuleBase" id="RU004075"/>
    </source>
</evidence>
<dbReference type="AlphaFoldDB" id="A0AAU8IBX9"/>
<dbReference type="Gene3D" id="3.40.640.10">
    <property type="entry name" value="Type I PLP-dependent aspartate aminotransferase-like (Major domain)"/>
    <property type="match status" value="1"/>
</dbReference>
<dbReference type="GO" id="GO:0019265">
    <property type="term" value="P:glycine biosynthetic process, by transamination of glyoxylate"/>
    <property type="evidence" value="ECO:0007669"/>
    <property type="project" value="TreeGrafter"/>
</dbReference>
<dbReference type="Gene3D" id="3.90.1150.10">
    <property type="entry name" value="Aspartate Aminotransferase, domain 1"/>
    <property type="match status" value="1"/>
</dbReference>
<keyword evidence="3 5" id="KW-0663">Pyridoxal phosphate</keyword>
<feature type="binding site" evidence="4">
    <location>
        <position position="342"/>
    </location>
    <ligand>
        <name>substrate</name>
    </ligand>
</feature>
<evidence type="ECO:0000256" key="2">
    <source>
        <dbReference type="ARBA" id="ARBA00009236"/>
    </source>
</evidence>
<organism evidence="9">
    <name type="scientific">Sporolactobacillus sp. Y61</name>
    <dbReference type="NCBI Taxonomy" id="3160863"/>
    <lineage>
        <taxon>Bacteria</taxon>
        <taxon>Bacillati</taxon>
        <taxon>Bacillota</taxon>
        <taxon>Bacilli</taxon>
        <taxon>Bacillales</taxon>
        <taxon>Sporolactobacillaceae</taxon>
        <taxon>Sporolactobacillus</taxon>
    </lineage>
</organism>
<evidence type="ECO:0000256" key="7">
    <source>
        <dbReference type="RuleBase" id="RU004504"/>
    </source>
</evidence>
<evidence type="ECO:0000256" key="4">
    <source>
        <dbReference type="PIRSR" id="PIRSR000524-1"/>
    </source>
</evidence>
<dbReference type="Pfam" id="PF00266">
    <property type="entry name" value="Aminotran_5"/>
    <property type="match status" value="1"/>
</dbReference>
<evidence type="ECO:0000256" key="3">
    <source>
        <dbReference type="ARBA" id="ARBA00022898"/>
    </source>
</evidence>
<feature type="domain" description="Aminotransferase class V" evidence="8">
    <location>
        <begin position="10"/>
        <end position="334"/>
    </location>
</feature>
<comment type="similarity">
    <text evidence="2 6">Belongs to the class-V pyridoxal-phosphate-dependent aminotransferase family.</text>
</comment>
<dbReference type="InterPro" id="IPR015421">
    <property type="entry name" value="PyrdxlP-dep_Trfase_major"/>
</dbReference>
<dbReference type="PANTHER" id="PTHR21152:SF40">
    <property type="entry name" value="ALANINE--GLYOXYLATE AMINOTRANSFERASE"/>
    <property type="match status" value="1"/>
</dbReference>
<proteinExistence type="inferred from homology"/>
<dbReference type="SUPFAM" id="SSF53383">
    <property type="entry name" value="PLP-dependent transferases"/>
    <property type="match status" value="1"/>
</dbReference>
<dbReference type="InterPro" id="IPR020578">
    <property type="entry name" value="Aminotrans_V_PyrdxlP_BS"/>
</dbReference>
<comment type="cofactor">
    <cofactor evidence="1 5 7">
        <name>pyridoxal 5'-phosphate</name>
        <dbReference type="ChEBI" id="CHEBI:597326"/>
    </cofactor>
</comment>
<dbReference type="InterPro" id="IPR024169">
    <property type="entry name" value="SP_NH2Trfase/AEP_transaminase"/>
</dbReference>
<dbReference type="InterPro" id="IPR015424">
    <property type="entry name" value="PyrdxlP-dep_Trfase"/>
</dbReference>
<dbReference type="PIRSF" id="PIRSF000524">
    <property type="entry name" value="SPT"/>
    <property type="match status" value="1"/>
</dbReference>
<dbReference type="PANTHER" id="PTHR21152">
    <property type="entry name" value="AMINOTRANSFERASE CLASS V"/>
    <property type="match status" value="1"/>
</dbReference>
<dbReference type="InterPro" id="IPR000192">
    <property type="entry name" value="Aminotrans_V_dom"/>
</dbReference>
<dbReference type="GO" id="GO:0008453">
    <property type="term" value="F:alanine-glyoxylate transaminase activity"/>
    <property type="evidence" value="ECO:0007669"/>
    <property type="project" value="TreeGrafter"/>
</dbReference>
<dbReference type="GO" id="GO:0004760">
    <property type="term" value="F:L-serine-pyruvate transaminase activity"/>
    <property type="evidence" value="ECO:0007669"/>
    <property type="project" value="TreeGrafter"/>
</dbReference>
<dbReference type="InterPro" id="IPR015422">
    <property type="entry name" value="PyrdxlP-dep_Trfase_small"/>
</dbReference>
<dbReference type="PROSITE" id="PS00595">
    <property type="entry name" value="AA_TRANSFER_CLASS_5"/>
    <property type="match status" value="1"/>
</dbReference>
<keyword evidence="9" id="KW-0808">Transferase</keyword>
<sequence>MSNLFLDQTYLFTPGPTPIPNRVNAAMARPMIGHRSPDFSVLIEEVATKLMPVFGTKHPVLALTSSGTSALEAAVVNTVAAGEHAVVIVAGSFGDRFATIAENYGVHTHRLNIEWGKSCSPDELAAFLDKLSGTPVKAVFATFNETSTGVLNPIHELGKVVRKKTDALFIVDGVSCIGAVPVDMEADQIDLLVTSSQKALMLPPGLAFVSFSDRGLEAIKACPERRFYLDLNRYVKAYEEQKSTPFTPAVSLIAGAREVCTMIEEEGWNHVVERHTLLRDMMRAGIRGLGLPLLTSDEDASPTVTAVQPEDIPAPDIQKALKKDFSITIAGGQKKLKGKIFRIGHMGYCTPFDVLKVLSALELTLAKLGQEPQLGVATKKAEKVWIQHV</sequence>
<gene>
    <name evidence="9" type="ORF">ABNN70_08360</name>
</gene>
<dbReference type="RefSeq" id="WP_353947530.1">
    <property type="nucleotide sequence ID" value="NZ_CP159510.1"/>
</dbReference>
<keyword evidence="9" id="KW-0032">Aminotransferase</keyword>
<reference evidence="9" key="1">
    <citation type="submission" date="2024-06" db="EMBL/GenBank/DDBJ databases">
        <authorList>
            <person name="Fan A."/>
            <person name="Zhang F.Y."/>
            <person name="Zhang L."/>
        </authorList>
    </citation>
    <scope>NUCLEOTIDE SEQUENCE</scope>
    <source>
        <strain evidence="9">Y61</strain>
    </source>
</reference>
<name>A0AAU8IBX9_9BACL</name>
<evidence type="ECO:0000256" key="1">
    <source>
        <dbReference type="ARBA" id="ARBA00001933"/>
    </source>
</evidence>
<evidence type="ECO:0000259" key="8">
    <source>
        <dbReference type="Pfam" id="PF00266"/>
    </source>
</evidence>